<dbReference type="PANTHER" id="PTHR43667">
    <property type="entry name" value="CYCLOPROPANE-FATTY-ACYL-PHOSPHOLIPID SYNTHASE"/>
    <property type="match status" value="1"/>
</dbReference>
<protein>
    <submittedName>
        <fullName evidence="2">Cyclopropane fatty-acyl-phospholipid synthase-like methyltransferase</fullName>
    </submittedName>
</protein>
<comment type="caution">
    <text evidence="2">The sequence shown here is derived from an EMBL/GenBank/DDBJ whole genome shotgun (WGS) entry which is preliminary data.</text>
</comment>
<dbReference type="InterPro" id="IPR050723">
    <property type="entry name" value="CFA/CMAS"/>
</dbReference>
<organism evidence="2 3">
    <name type="scientific">Brevundimonas halotolerans</name>
    <dbReference type="NCBI Taxonomy" id="69670"/>
    <lineage>
        <taxon>Bacteria</taxon>
        <taxon>Pseudomonadati</taxon>
        <taxon>Pseudomonadota</taxon>
        <taxon>Alphaproteobacteria</taxon>
        <taxon>Caulobacterales</taxon>
        <taxon>Caulobacteraceae</taxon>
        <taxon>Brevundimonas</taxon>
    </lineage>
</organism>
<dbReference type="GO" id="GO:0032259">
    <property type="term" value="P:methylation"/>
    <property type="evidence" value="ECO:0007669"/>
    <property type="project" value="UniProtKB-KW"/>
</dbReference>
<evidence type="ECO:0000259" key="1">
    <source>
        <dbReference type="Pfam" id="PF08242"/>
    </source>
</evidence>
<dbReference type="RefSeq" id="WP_183211092.1">
    <property type="nucleotide sequence ID" value="NZ_JACIJB010000005.1"/>
</dbReference>
<dbReference type="InterPro" id="IPR029063">
    <property type="entry name" value="SAM-dependent_MTases_sf"/>
</dbReference>
<evidence type="ECO:0000313" key="3">
    <source>
        <dbReference type="Proteomes" id="UP000548978"/>
    </source>
</evidence>
<dbReference type="PANTHER" id="PTHR43667:SF2">
    <property type="entry name" value="FATTY ACID C-METHYL TRANSFERASE"/>
    <property type="match status" value="1"/>
</dbReference>
<dbReference type="GO" id="GO:0008168">
    <property type="term" value="F:methyltransferase activity"/>
    <property type="evidence" value="ECO:0007669"/>
    <property type="project" value="UniProtKB-KW"/>
</dbReference>
<feature type="domain" description="Methyltransferase type 12" evidence="1">
    <location>
        <begin position="38"/>
        <end position="138"/>
    </location>
</feature>
<name>A0A7W9A3H1_9CAUL</name>
<keyword evidence="2" id="KW-0808">Transferase</keyword>
<dbReference type="CDD" id="cd02440">
    <property type="entry name" value="AdoMet_MTases"/>
    <property type="match status" value="1"/>
</dbReference>
<accession>A0A7W9A3H1</accession>
<dbReference type="EMBL" id="JACIJB010000005">
    <property type="protein sequence ID" value="MBB5660761.1"/>
    <property type="molecule type" value="Genomic_DNA"/>
</dbReference>
<evidence type="ECO:0000313" key="2">
    <source>
        <dbReference type="EMBL" id="MBB5660761.1"/>
    </source>
</evidence>
<keyword evidence="2" id="KW-0489">Methyltransferase</keyword>
<dbReference type="SUPFAM" id="SSF53335">
    <property type="entry name" value="S-adenosyl-L-methionine-dependent methyltransferases"/>
    <property type="match status" value="1"/>
</dbReference>
<gene>
    <name evidence="2" type="ORF">FHS65_001512</name>
</gene>
<dbReference type="Pfam" id="PF08242">
    <property type="entry name" value="Methyltransf_12"/>
    <property type="match status" value="1"/>
</dbReference>
<dbReference type="InterPro" id="IPR013217">
    <property type="entry name" value="Methyltransf_12"/>
</dbReference>
<dbReference type="Gene3D" id="3.40.50.150">
    <property type="entry name" value="Vaccinia Virus protein VP39"/>
    <property type="match status" value="1"/>
</dbReference>
<dbReference type="Proteomes" id="UP000548978">
    <property type="component" value="Unassembled WGS sequence"/>
</dbReference>
<dbReference type="AlphaFoldDB" id="A0A7W9A3H1"/>
<reference evidence="2 3" key="1">
    <citation type="submission" date="2020-08" db="EMBL/GenBank/DDBJ databases">
        <title>Genomic Encyclopedia of Type Strains, Phase IV (KMG-IV): sequencing the most valuable type-strain genomes for metagenomic binning, comparative biology and taxonomic classification.</title>
        <authorList>
            <person name="Goeker M."/>
        </authorList>
    </citation>
    <scope>NUCLEOTIDE SEQUENCE [LARGE SCALE GENOMIC DNA]</scope>
    <source>
        <strain evidence="2 3">DSM 24448</strain>
    </source>
</reference>
<sequence>MNFHRLAYEALEVCNALTLETFRTFLAQAGPKPGGRALEIGAGNAALAISLARDFAMVVDAVEVDMAVAALAQSRINAAGVADRVTLSRMRSLTLLEDLPPQDLILCVGATDPVGEEHRDPDAAFRTLAGHLAPGGLLVWGDLYWTESPPEPLARVMALTNACTPLADWTTAAGAAGLEVLDIHVADDATWDAYVATMDRAARDWIAAHPGRIERPHIEATADRVRSFLTFARPYTGFALQLMRKPAP</sequence>
<keyword evidence="3" id="KW-1185">Reference proteome</keyword>
<proteinExistence type="predicted"/>